<dbReference type="RefSeq" id="WP_091662140.1">
    <property type="nucleotide sequence ID" value="NZ_FONT01000005.1"/>
</dbReference>
<dbReference type="OrthoDB" id="1911337at2"/>
<dbReference type="STRING" id="930128.SAMN05192532_105140"/>
<sequence>MPWQHKIAYLLDQSVGISFMDGTGTSGILCDADGSSLYVMEYLYHSQFALKHYSYTMILDIHPFPSCNNR</sequence>
<reference evidence="1 2" key="1">
    <citation type="submission" date="2016-10" db="EMBL/GenBank/DDBJ databases">
        <authorList>
            <person name="de Groot N.N."/>
        </authorList>
    </citation>
    <scope>NUCLEOTIDE SEQUENCE [LARGE SCALE GENOMIC DNA]</scope>
    <source>
        <strain evidence="1 2">DSM 23995</strain>
    </source>
</reference>
<dbReference type="Proteomes" id="UP000199516">
    <property type="component" value="Unassembled WGS sequence"/>
</dbReference>
<protein>
    <submittedName>
        <fullName evidence="1">Uncharacterized protein</fullName>
    </submittedName>
</protein>
<name>A0A1I2E6H1_9BACI</name>
<accession>A0A1I2E6H1</accession>
<evidence type="ECO:0000313" key="1">
    <source>
        <dbReference type="EMBL" id="SFE88542.1"/>
    </source>
</evidence>
<dbReference type="AlphaFoldDB" id="A0A1I2E6H1"/>
<evidence type="ECO:0000313" key="2">
    <source>
        <dbReference type="Proteomes" id="UP000199516"/>
    </source>
</evidence>
<gene>
    <name evidence="1" type="ORF">SAMN05192532_105140</name>
</gene>
<organism evidence="1 2">
    <name type="scientific">Alteribacillus iranensis</name>
    <dbReference type="NCBI Taxonomy" id="930128"/>
    <lineage>
        <taxon>Bacteria</taxon>
        <taxon>Bacillati</taxon>
        <taxon>Bacillota</taxon>
        <taxon>Bacilli</taxon>
        <taxon>Bacillales</taxon>
        <taxon>Bacillaceae</taxon>
        <taxon>Alteribacillus</taxon>
    </lineage>
</organism>
<dbReference type="EMBL" id="FONT01000005">
    <property type="protein sequence ID" value="SFE88542.1"/>
    <property type="molecule type" value="Genomic_DNA"/>
</dbReference>
<keyword evidence="2" id="KW-1185">Reference proteome</keyword>
<proteinExistence type="predicted"/>